<keyword evidence="2" id="KW-1185">Reference proteome</keyword>
<evidence type="ECO:0000313" key="2">
    <source>
        <dbReference type="Proteomes" id="UP001732700"/>
    </source>
</evidence>
<evidence type="ECO:0000313" key="1">
    <source>
        <dbReference type="EnsemblPlants" id="AVESA.00010b.r2.7CG0700080.1.CDS.1"/>
    </source>
</evidence>
<organism evidence="1 2">
    <name type="scientific">Avena sativa</name>
    <name type="common">Oat</name>
    <dbReference type="NCBI Taxonomy" id="4498"/>
    <lineage>
        <taxon>Eukaryota</taxon>
        <taxon>Viridiplantae</taxon>
        <taxon>Streptophyta</taxon>
        <taxon>Embryophyta</taxon>
        <taxon>Tracheophyta</taxon>
        <taxon>Spermatophyta</taxon>
        <taxon>Magnoliopsida</taxon>
        <taxon>Liliopsida</taxon>
        <taxon>Poales</taxon>
        <taxon>Poaceae</taxon>
        <taxon>BOP clade</taxon>
        <taxon>Pooideae</taxon>
        <taxon>Poodae</taxon>
        <taxon>Poeae</taxon>
        <taxon>Poeae Chloroplast Group 1 (Aveneae type)</taxon>
        <taxon>Aveninae</taxon>
        <taxon>Avena</taxon>
    </lineage>
</organism>
<reference evidence="1" key="1">
    <citation type="submission" date="2021-05" db="EMBL/GenBank/DDBJ databases">
        <authorList>
            <person name="Scholz U."/>
            <person name="Mascher M."/>
            <person name="Fiebig A."/>
        </authorList>
    </citation>
    <scope>NUCLEOTIDE SEQUENCE [LARGE SCALE GENOMIC DNA]</scope>
</reference>
<dbReference type="Proteomes" id="UP001732700">
    <property type="component" value="Chromosome 7C"/>
</dbReference>
<proteinExistence type="predicted"/>
<sequence length="264" mass="28808">MSCSPHDSDAIPPPTMQPSGSSSTQVSRQDRLSALPDHILLCIVSDLGLHAVVRASALSRRWRRIPPLLGDLAIDVADFMPRHDDGDLPPDTVNRAMAKYACAARRLLAPSEERAIRSLSLRFYLAAEPHHAHSVGRAVADAVDGAGTERLEFDLLTGQDPGTARAPTRRQRSLFRQRFASFRDACPVAFSRLTRLTLQNVDFADDDLPALLGACESLRHLSLSHCVLGGGRKSVVEIDAPQSQLVELELDSCVYGKVDLVRVC</sequence>
<name>A0ACD5ZZZ6_AVESA</name>
<accession>A0ACD5ZZZ6</accession>
<reference evidence="1" key="2">
    <citation type="submission" date="2025-09" db="UniProtKB">
        <authorList>
            <consortium name="EnsemblPlants"/>
        </authorList>
    </citation>
    <scope>IDENTIFICATION</scope>
</reference>
<protein>
    <submittedName>
        <fullName evidence="1">Uncharacterized protein</fullName>
    </submittedName>
</protein>
<dbReference type="EnsemblPlants" id="AVESA.00010b.r2.7CG0700080.1">
    <property type="protein sequence ID" value="AVESA.00010b.r2.7CG0700080.1.CDS.1"/>
    <property type="gene ID" value="AVESA.00010b.r2.7CG0700080"/>
</dbReference>